<comment type="caution">
    <text evidence="2">The sequence shown here is derived from an EMBL/GenBank/DDBJ whole genome shotgun (WGS) entry which is preliminary data.</text>
</comment>
<feature type="domain" description="LRAT" evidence="1">
    <location>
        <begin position="32"/>
        <end position="135"/>
    </location>
</feature>
<proteinExistence type="predicted"/>
<dbReference type="InterPro" id="IPR007053">
    <property type="entry name" value="LRAT_dom"/>
</dbReference>
<protein>
    <recommendedName>
        <fullName evidence="1">LRAT domain-containing protein</fullName>
    </recommendedName>
</protein>
<dbReference type="PROSITE" id="PS51934">
    <property type="entry name" value="LRAT"/>
    <property type="match status" value="1"/>
</dbReference>
<dbReference type="PANTHER" id="PTHR46137">
    <property type="entry name" value="OS05G0310600 PROTEIN"/>
    <property type="match status" value="1"/>
</dbReference>
<reference evidence="2" key="1">
    <citation type="submission" date="2018-11" db="EMBL/GenBank/DDBJ databases">
        <authorList>
            <person name="Alioto T."/>
            <person name="Alioto T."/>
        </authorList>
    </citation>
    <scope>NUCLEOTIDE SEQUENCE</scope>
</reference>
<evidence type="ECO:0000259" key="1">
    <source>
        <dbReference type="PROSITE" id="PS51934"/>
    </source>
</evidence>
<accession>A0A8B6EJC2</accession>
<dbReference type="EMBL" id="UYJE01005131">
    <property type="protein sequence ID" value="VDI34206.1"/>
    <property type="molecule type" value="Genomic_DNA"/>
</dbReference>
<dbReference type="OrthoDB" id="6160534at2759"/>
<keyword evidence="3" id="KW-1185">Reference proteome</keyword>
<dbReference type="Gene3D" id="3.90.1720.10">
    <property type="entry name" value="endopeptidase domain like (from Nostoc punctiforme)"/>
    <property type="match status" value="1"/>
</dbReference>
<sequence length="157" mass="17567">MGPGPKFTEKDISSEIIRNVRSLAVGDHLAINASYFGFKHFHHGILTSTDPLTVVDFGGESMSNVRVRAMDLLTFMNHQTSLFRVNHTKRLSGEETAQKATELVHSDTFGKYNLLSNNCNHFAIYCVTGKRYSEQVSRLVDSSLGKLLQDFCRPVIS</sequence>
<dbReference type="Proteomes" id="UP000596742">
    <property type="component" value="Unassembled WGS sequence"/>
</dbReference>
<dbReference type="Pfam" id="PF04970">
    <property type="entry name" value="LRAT"/>
    <property type="match status" value="1"/>
</dbReference>
<evidence type="ECO:0000313" key="3">
    <source>
        <dbReference type="Proteomes" id="UP000596742"/>
    </source>
</evidence>
<evidence type="ECO:0000313" key="2">
    <source>
        <dbReference type="EMBL" id="VDI34206.1"/>
    </source>
</evidence>
<organism evidence="2 3">
    <name type="scientific">Mytilus galloprovincialis</name>
    <name type="common">Mediterranean mussel</name>
    <dbReference type="NCBI Taxonomy" id="29158"/>
    <lineage>
        <taxon>Eukaryota</taxon>
        <taxon>Metazoa</taxon>
        <taxon>Spiralia</taxon>
        <taxon>Lophotrochozoa</taxon>
        <taxon>Mollusca</taxon>
        <taxon>Bivalvia</taxon>
        <taxon>Autobranchia</taxon>
        <taxon>Pteriomorphia</taxon>
        <taxon>Mytilida</taxon>
        <taxon>Mytiloidea</taxon>
        <taxon>Mytilidae</taxon>
        <taxon>Mytilinae</taxon>
        <taxon>Mytilus</taxon>
    </lineage>
</organism>
<name>A0A8B6EJC2_MYTGA</name>
<dbReference type="AlphaFoldDB" id="A0A8B6EJC2"/>
<gene>
    <name evidence="2" type="ORF">MGAL_10B015087</name>
</gene>
<dbReference type="PANTHER" id="PTHR46137:SF1">
    <property type="entry name" value="LRAT DOMAIN-CONTAINING PROTEIN"/>
    <property type="match status" value="1"/>
</dbReference>